<dbReference type="PROSITE" id="PS50109">
    <property type="entry name" value="HIS_KIN"/>
    <property type="match status" value="1"/>
</dbReference>
<dbReference type="EMBL" id="CP042430">
    <property type="protein sequence ID" value="QEC49887.1"/>
    <property type="molecule type" value="Genomic_DNA"/>
</dbReference>
<dbReference type="CDD" id="cd16917">
    <property type="entry name" value="HATPase_UhpB-NarQ-NarX-like"/>
    <property type="match status" value="1"/>
</dbReference>
<sequence length="597" mass="63230">MRRGLGSSRWRWAPRARFMPEQHPMPARGDGGQRDQVSGPASAHRTTDSILELACSVLDELDLGAVLHQVLVASQELTGARYAALGVLNEDRTALARFVTLGLDDAQRHGIGSPPVGRGVLGELIADPRPLRLPEVGAHPRSYGFAAGHPPMTSFLGVPVRVRGVPFGNLYLTDKVGAAEFSEQDERSLVLLSDLAGVAIDHARRIAASEAQRDELAQLVAVLDATTQITRAVGGHTDLGAILRLIAKRGRALARARAVLIELEHRGELEVAAGAGELPPGIVGRRLPVAGTVAATALSSGETQRLEGPTLLRFERHGAGRLGLEASAGLVVPMVFHGRGHGVLVCLDRLEGGPDFTDEDQMLLESFASSAAVAVATAQTIEADRRSQRLAIIEQEKARWARELHDDTLQALGAVRLALEAGMRPGGEDRLVEVVGDVVGQLDRQIVALRTLITELRPATLDEFGPAAAIEDLAERIRAGGVAVEVTVDLARDHDGLAAHHATELETAVYRIVQESLTNAAKHGNGGRIVVVVSATETAISVVVCDDGVGFDLAAPTDGFGMLGIRERVELLGGTLEIDAQPGHGTTVTATLPVRIR</sequence>
<keyword evidence="7" id="KW-1185">Reference proteome</keyword>
<evidence type="ECO:0000313" key="7">
    <source>
        <dbReference type="Proteomes" id="UP000321805"/>
    </source>
</evidence>
<protein>
    <submittedName>
        <fullName evidence="6">GAF domain-containing sensor histidine kinase</fullName>
    </submittedName>
</protein>
<dbReference type="Pfam" id="PF07730">
    <property type="entry name" value="HisKA_3"/>
    <property type="match status" value="1"/>
</dbReference>
<dbReference type="GO" id="GO:0000155">
    <property type="term" value="F:phosphorelay sensor kinase activity"/>
    <property type="evidence" value="ECO:0007669"/>
    <property type="project" value="InterPro"/>
</dbReference>
<dbReference type="InterPro" id="IPR005467">
    <property type="entry name" value="His_kinase_dom"/>
</dbReference>
<dbReference type="PANTHER" id="PTHR24421">
    <property type="entry name" value="NITRATE/NITRITE SENSOR PROTEIN NARX-RELATED"/>
    <property type="match status" value="1"/>
</dbReference>
<evidence type="ECO:0000256" key="1">
    <source>
        <dbReference type="ARBA" id="ARBA00022679"/>
    </source>
</evidence>
<evidence type="ECO:0000259" key="5">
    <source>
        <dbReference type="PROSITE" id="PS50109"/>
    </source>
</evidence>
<name>A0A5B8UA39_9ACTN</name>
<reference evidence="6 7" key="1">
    <citation type="journal article" date="2018" name="J. Microbiol.">
        <title>Baekduia soli gen. nov., sp. nov., a novel bacterium isolated from the soil of Baekdu Mountain and proposal of a novel family name, Baekduiaceae fam. nov.</title>
        <authorList>
            <person name="An D.S."/>
            <person name="Siddiqi M.Z."/>
            <person name="Kim K.H."/>
            <person name="Yu H.S."/>
            <person name="Im W.T."/>
        </authorList>
    </citation>
    <scope>NUCLEOTIDE SEQUENCE [LARGE SCALE GENOMIC DNA]</scope>
    <source>
        <strain evidence="6 7">BR7-21</strain>
    </source>
</reference>
<dbReference type="Pfam" id="PF01590">
    <property type="entry name" value="GAF"/>
    <property type="match status" value="1"/>
</dbReference>
<dbReference type="SUPFAM" id="SSF55874">
    <property type="entry name" value="ATPase domain of HSP90 chaperone/DNA topoisomerase II/histidine kinase"/>
    <property type="match status" value="1"/>
</dbReference>
<keyword evidence="2 6" id="KW-0418">Kinase</keyword>
<dbReference type="InterPro" id="IPR050482">
    <property type="entry name" value="Sensor_HK_TwoCompSys"/>
</dbReference>
<dbReference type="PANTHER" id="PTHR24421:SF61">
    <property type="entry name" value="OXYGEN SENSOR HISTIDINE KINASE NREB"/>
    <property type="match status" value="1"/>
</dbReference>
<gene>
    <name evidence="6" type="ORF">FSW04_21500</name>
</gene>
<dbReference type="Pfam" id="PF02518">
    <property type="entry name" value="HATPase_c"/>
    <property type="match status" value="1"/>
</dbReference>
<dbReference type="InterPro" id="IPR003018">
    <property type="entry name" value="GAF"/>
</dbReference>
<dbReference type="GO" id="GO:0046983">
    <property type="term" value="F:protein dimerization activity"/>
    <property type="evidence" value="ECO:0007669"/>
    <property type="project" value="InterPro"/>
</dbReference>
<dbReference type="GO" id="GO:0016020">
    <property type="term" value="C:membrane"/>
    <property type="evidence" value="ECO:0007669"/>
    <property type="project" value="InterPro"/>
</dbReference>
<dbReference type="Pfam" id="PF13185">
    <property type="entry name" value="GAF_2"/>
    <property type="match status" value="1"/>
</dbReference>
<feature type="region of interest" description="Disordered" evidence="4">
    <location>
        <begin position="16"/>
        <end position="44"/>
    </location>
</feature>
<organism evidence="6 7">
    <name type="scientific">Baekduia soli</name>
    <dbReference type="NCBI Taxonomy" id="496014"/>
    <lineage>
        <taxon>Bacteria</taxon>
        <taxon>Bacillati</taxon>
        <taxon>Actinomycetota</taxon>
        <taxon>Thermoleophilia</taxon>
        <taxon>Solirubrobacterales</taxon>
        <taxon>Baekduiaceae</taxon>
        <taxon>Baekduia</taxon>
    </lineage>
</organism>
<proteinExistence type="predicted"/>
<dbReference type="SMART" id="SM00065">
    <property type="entry name" value="GAF"/>
    <property type="match status" value="2"/>
</dbReference>
<keyword evidence="1" id="KW-0808">Transferase</keyword>
<evidence type="ECO:0000256" key="2">
    <source>
        <dbReference type="ARBA" id="ARBA00022777"/>
    </source>
</evidence>
<dbReference type="SMART" id="SM00387">
    <property type="entry name" value="HATPase_c"/>
    <property type="match status" value="1"/>
</dbReference>
<evidence type="ECO:0000256" key="4">
    <source>
        <dbReference type="SAM" id="MobiDB-lite"/>
    </source>
</evidence>
<dbReference type="Gene3D" id="3.30.565.10">
    <property type="entry name" value="Histidine kinase-like ATPase, C-terminal domain"/>
    <property type="match status" value="1"/>
</dbReference>
<dbReference type="Proteomes" id="UP000321805">
    <property type="component" value="Chromosome"/>
</dbReference>
<dbReference type="KEGG" id="bsol:FSW04_21500"/>
<keyword evidence="3" id="KW-0902">Two-component regulatory system</keyword>
<dbReference type="InterPro" id="IPR029016">
    <property type="entry name" value="GAF-like_dom_sf"/>
</dbReference>
<dbReference type="SUPFAM" id="SSF55781">
    <property type="entry name" value="GAF domain-like"/>
    <property type="match status" value="2"/>
</dbReference>
<evidence type="ECO:0000313" key="6">
    <source>
        <dbReference type="EMBL" id="QEC49887.1"/>
    </source>
</evidence>
<feature type="domain" description="Histidine kinase" evidence="5">
    <location>
        <begin position="399"/>
        <end position="596"/>
    </location>
</feature>
<accession>A0A5B8UA39</accession>
<dbReference type="Gene3D" id="1.20.5.1930">
    <property type="match status" value="1"/>
</dbReference>
<dbReference type="InterPro" id="IPR036890">
    <property type="entry name" value="HATPase_C_sf"/>
</dbReference>
<dbReference type="InterPro" id="IPR003594">
    <property type="entry name" value="HATPase_dom"/>
</dbReference>
<dbReference type="InterPro" id="IPR011712">
    <property type="entry name" value="Sig_transdc_His_kin_sub3_dim/P"/>
</dbReference>
<dbReference type="AlphaFoldDB" id="A0A5B8UA39"/>
<dbReference type="OrthoDB" id="5241249at2"/>
<evidence type="ECO:0000256" key="3">
    <source>
        <dbReference type="ARBA" id="ARBA00023012"/>
    </source>
</evidence>
<dbReference type="Gene3D" id="3.30.450.40">
    <property type="match status" value="2"/>
</dbReference>